<proteinExistence type="predicted"/>
<dbReference type="InParanoid" id="W4JSN3"/>
<name>W4JSN3_HETIT</name>
<dbReference type="HOGENOM" id="CLU_1240289_0_0_1"/>
<protein>
    <submittedName>
        <fullName evidence="2">Uncharacterized protein</fullName>
    </submittedName>
</protein>
<gene>
    <name evidence="2" type="ORF">HETIRDRAFT_106706</name>
</gene>
<feature type="compositionally biased region" description="Polar residues" evidence="1">
    <location>
        <begin position="182"/>
        <end position="197"/>
    </location>
</feature>
<dbReference type="KEGG" id="hir:HETIRDRAFT_106706"/>
<dbReference type="AlphaFoldDB" id="W4JSN3"/>
<evidence type="ECO:0000313" key="3">
    <source>
        <dbReference type="Proteomes" id="UP000030671"/>
    </source>
</evidence>
<evidence type="ECO:0000256" key="1">
    <source>
        <dbReference type="SAM" id="MobiDB-lite"/>
    </source>
</evidence>
<organism evidence="2 3">
    <name type="scientific">Heterobasidion irregulare (strain TC 32-1)</name>
    <dbReference type="NCBI Taxonomy" id="747525"/>
    <lineage>
        <taxon>Eukaryota</taxon>
        <taxon>Fungi</taxon>
        <taxon>Dikarya</taxon>
        <taxon>Basidiomycota</taxon>
        <taxon>Agaricomycotina</taxon>
        <taxon>Agaricomycetes</taxon>
        <taxon>Russulales</taxon>
        <taxon>Bondarzewiaceae</taxon>
        <taxon>Heterobasidion</taxon>
        <taxon>Heterobasidion annosum species complex</taxon>
    </lineage>
</organism>
<evidence type="ECO:0000313" key="2">
    <source>
        <dbReference type="EMBL" id="ETW76120.1"/>
    </source>
</evidence>
<keyword evidence="3" id="KW-1185">Reference proteome</keyword>
<accession>W4JSN3</accession>
<reference evidence="2 3" key="1">
    <citation type="journal article" date="2012" name="New Phytol.">
        <title>Insight into trade-off between wood decay and parasitism from the genome of a fungal forest pathogen.</title>
        <authorList>
            <person name="Olson A."/>
            <person name="Aerts A."/>
            <person name="Asiegbu F."/>
            <person name="Belbahri L."/>
            <person name="Bouzid O."/>
            <person name="Broberg A."/>
            <person name="Canback B."/>
            <person name="Coutinho P.M."/>
            <person name="Cullen D."/>
            <person name="Dalman K."/>
            <person name="Deflorio G."/>
            <person name="van Diepen L.T."/>
            <person name="Dunand C."/>
            <person name="Duplessis S."/>
            <person name="Durling M."/>
            <person name="Gonthier P."/>
            <person name="Grimwood J."/>
            <person name="Fossdal C.G."/>
            <person name="Hansson D."/>
            <person name="Henrissat B."/>
            <person name="Hietala A."/>
            <person name="Himmelstrand K."/>
            <person name="Hoffmeister D."/>
            <person name="Hogberg N."/>
            <person name="James T.Y."/>
            <person name="Karlsson M."/>
            <person name="Kohler A."/>
            <person name="Kues U."/>
            <person name="Lee Y.H."/>
            <person name="Lin Y.C."/>
            <person name="Lind M."/>
            <person name="Lindquist E."/>
            <person name="Lombard V."/>
            <person name="Lucas S."/>
            <person name="Lunden K."/>
            <person name="Morin E."/>
            <person name="Murat C."/>
            <person name="Park J."/>
            <person name="Raffaello T."/>
            <person name="Rouze P."/>
            <person name="Salamov A."/>
            <person name="Schmutz J."/>
            <person name="Solheim H."/>
            <person name="Stahlberg J."/>
            <person name="Velez H."/>
            <person name="de Vries R.P."/>
            <person name="Wiebenga A."/>
            <person name="Woodward S."/>
            <person name="Yakovlev I."/>
            <person name="Garbelotto M."/>
            <person name="Martin F."/>
            <person name="Grigoriev I.V."/>
            <person name="Stenlid J."/>
        </authorList>
    </citation>
    <scope>NUCLEOTIDE SEQUENCE [LARGE SCALE GENOMIC DNA]</scope>
    <source>
        <strain evidence="2 3">TC 32-1</strain>
    </source>
</reference>
<feature type="region of interest" description="Disordered" evidence="1">
    <location>
        <begin position="182"/>
        <end position="223"/>
    </location>
</feature>
<dbReference type="Proteomes" id="UP000030671">
    <property type="component" value="Unassembled WGS sequence"/>
</dbReference>
<dbReference type="EMBL" id="KI925465">
    <property type="protein sequence ID" value="ETW76120.1"/>
    <property type="molecule type" value="Genomic_DNA"/>
</dbReference>
<dbReference type="GeneID" id="20666186"/>
<sequence length="223" mass="24592">MPSSDCSGLSTLTKHIHTNAVAVSSDADLSSQRPPVVYDSSFPTLRRMKSSRAMTRKVRITSSESDLVRMTTASLWLNMTYERYICPDKTKHEPPTLRDPNPNTHDDEVRAGMDTNTVRHPQYVQHHVLRVRAMPREPRVPTARPRHAVESVNSHSVIASGRPMRALDRLGIDSQNSANTTLSAHSVSTAHNSQLTTDAGAGRASNKRRHAVCHTGEEGAEKG</sequence>
<dbReference type="RefSeq" id="XP_009552338.1">
    <property type="nucleotide sequence ID" value="XM_009554043.1"/>
</dbReference>